<comment type="caution">
    <text evidence="3">The sequence shown here is derived from an EMBL/GenBank/DDBJ whole genome shotgun (WGS) entry which is preliminary data.</text>
</comment>
<dbReference type="GO" id="GO:0005524">
    <property type="term" value="F:ATP binding"/>
    <property type="evidence" value="ECO:0007669"/>
    <property type="project" value="UniProtKB-KW"/>
</dbReference>
<keyword evidence="3" id="KW-0808">Transferase</keyword>
<reference evidence="3" key="1">
    <citation type="submission" date="2019-08" db="EMBL/GenBank/DDBJ databases">
        <authorList>
            <person name="Kucharzyk K."/>
            <person name="Murdoch R.W."/>
            <person name="Higgins S."/>
            <person name="Loffler F."/>
        </authorList>
    </citation>
    <scope>NUCLEOTIDE SEQUENCE</scope>
</reference>
<dbReference type="EMBL" id="VSSQ01000008">
    <property type="protein sequence ID" value="MPL58943.1"/>
    <property type="molecule type" value="Genomic_DNA"/>
</dbReference>
<evidence type="ECO:0000313" key="3">
    <source>
        <dbReference type="EMBL" id="MPL58943.1"/>
    </source>
</evidence>
<dbReference type="CDD" id="cd02022">
    <property type="entry name" value="DPCK"/>
    <property type="match status" value="1"/>
</dbReference>
<dbReference type="EC" id="2.7.1.24" evidence="3"/>
<dbReference type="GO" id="GO:0004140">
    <property type="term" value="F:dephospho-CoA kinase activity"/>
    <property type="evidence" value="ECO:0007669"/>
    <property type="project" value="UniProtKB-EC"/>
</dbReference>
<name>A0A644SWF5_9ZZZZ</name>
<dbReference type="InterPro" id="IPR001977">
    <property type="entry name" value="Depp_CoAkinase"/>
</dbReference>
<dbReference type="PANTHER" id="PTHR10695:SF46">
    <property type="entry name" value="BIFUNCTIONAL COENZYME A SYNTHASE-RELATED"/>
    <property type="match status" value="1"/>
</dbReference>
<dbReference type="AlphaFoldDB" id="A0A644SWF5"/>
<keyword evidence="1" id="KW-0547">Nucleotide-binding</keyword>
<dbReference type="HAMAP" id="MF_00376">
    <property type="entry name" value="Dephospho_CoA_kinase"/>
    <property type="match status" value="1"/>
</dbReference>
<evidence type="ECO:0000256" key="2">
    <source>
        <dbReference type="ARBA" id="ARBA00022840"/>
    </source>
</evidence>
<dbReference type="InterPro" id="IPR027417">
    <property type="entry name" value="P-loop_NTPase"/>
</dbReference>
<dbReference type="SUPFAM" id="SSF52540">
    <property type="entry name" value="P-loop containing nucleoside triphosphate hydrolases"/>
    <property type="match status" value="1"/>
</dbReference>
<dbReference type="Gene3D" id="3.40.50.300">
    <property type="entry name" value="P-loop containing nucleotide triphosphate hydrolases"/>
    <property type="match status" value="1"/>
</dbReference>
<organism evidence="3">
    <name type="scientific">bioreactor metagenome</name>
    <dbReference type="NCBI Taxonomy" id="1076179"/>
    <lineage>
        <taxon>unclassified sequences</taxon>
        <taxon>metagenomes</taxon>
        <taxon>ecological metagenomes</taxon>
    </lineage>
</organism>
<proteinExistence type="inferred from homology"/>
<keyword evidence="2" id="KW-0067">ATP-binding</keyword>
<sequence>MATIIGLTGGYCAGKNEAALCIEESGFRVIDVDKLGHKALELKTEALVRAFGRGILNPRGEIDRRALGAIVFADPETLRRHEAIVHPAMLGLLDEELGFSPRTCINAALLYRFPQLERCALVLEIKAPLLIRYRRARQRDGLGPIAFLQRIASQRPLWKLRPRDRPPVVFIRNANNRQALRSRIEKTLAGLDP</sequence>
<dbReference type="Pfam" id="PF01121">
    <property type="entry name" value="CoaE"/>
    <property type="match status" value="1"/>
</dbReference>
<keyword evidence="3" id="KW-0418">Kinase</keyword>
<dbReference type="PANTHER" id="PTHR10695">
    <property type="entry name" value="DEPHOSPHO-COA KINASE-RELATED"/>
    <property type="match status" value="1"/>
</dbReference>
<dbReference type="PROSITE" id="PS51219">
    <property type="entry name" value="DPCK"/>
    <property type="match status" value="1"/>
</dbReference>
<protein>
    <submittedName>
        <fullName evidence="3">Dephospho-CoA kinase</fullName>
        <ecNumber evidence="3">2.7.1.24</ecNumber>
    </submittedName>
</protein>
<dbReference type="NCBIfam" id="TIGR00152">
    <property type="entry name" value="dephospho-CoA kinase"/>
    <property type="match status" value="1"/>
</dbReference>
<evidence type="ECO:0000256" key="1">
    <source>
        <dbReference type="ARBA" id="ARBA00022741"/>
    </source>
</evidence>
<dbReference type="GO" id="GO:0015937">
    <property type="term" value="P:coenzyme A biosynthetic process"/>
    <property type="evidence" value="ECO:0007669"/>
    <property type="project" value="InterPro"/>
</dbReference>
<accession>A0A644SWF5</accession>
<gene>
    <name evidence="3" type="primary">coaE_2</name>
    <name evidence="3" type="ORF">SDC9_04489</name>
</gene>